<dbReference type="AlphaFoldDB" id="A0A9K3KCY4"/>
<keyword evidence="2" id="KW-0067">ATP-binding</keyword>
<evidence type="ECO:0000259" key="1">
    <source>
        <dbReference type="Pfam" id="PF03457"/>
    </source>
</evidence>
<keyword evidence="2" id="KW-0347">Helicase</keyword>
<feature type="domain" description="Helicase-associated" evidence="1">
    <location>
        <begin position="274"/>
        <end position="353"/>
    </location>
</feature>
<accession>A0A9K3KCY4</accession>
<evidence type="ECO:0000313" key="2">
    <source>
        <dbReference type="EMBL" id="KAG7340935.1"/>
    </source>
</evidence>
<dbReference type="EMBL" id="JAGRRH010000026">
    <property type="protein sequence ID" value="KAG7340935.1"/>
    <property type="molecule type" value="Genomic_DNA"/>
</dbReference>
<feature type="domain" description="Helicase-associated" evidence="1">
    <location>
        <begin position="204"/>
        <end position="269"/>
    </location>
</feature>
<reference evidence="2" key="1">
    <citation type="journal article" date="2021" name="Sci. Rep.">
        <title>Diploid genomic architecture of Nitzschia inconspicua, an elite biomass production diatom.</title>
        <authorList>
            <person name="Oliver A."/>
            <person name="Podell S."/>
            <person name="Pinowska A."/>
            <person name="Traller J.C."/>
            <person name="Smith S.R."/>
            <person name="McClure R."/>
            <person name="Beliaev A."/>
            <person name="Bohutskyi P."/>
            <person name="Hill E.A."/>
            <person name="Rabines A."/>
            <person name="Zheng H."/>
            <person name="Allen L.Z."/>
            <person name="Kuo A."/>
            <person name="Grigoriev I.V."/>
            <person name="Allen A.E."/>
            <person name="Hazlebeck D."/>
            <person name="Allen E.E."/>
        </authorList>
    </citation>
    <scope>NUCLEOTIDE SEQUENCE</scope>
    <source>
        <strain evidence="2">Hildebrandi</strain>
    </source>
</reference>
<keyword evidence="4" id="KW-1185">Reference proteome</keyword>
<proteinExistence type="predicted"/>
<organism evidence="2 4">
    <name type="scientific">Nitzschia inconspicua</name>
    <dbReference type="NCBI Taxonomy" id="303405"/>
    <lineage>
        <taxon>Eukaryota</taxon>
        <taxon>Sar</taxon>
        <taxon>Stramenopiles</taxon>
        <taxon>Ochrophyta</taxon>
        <taxon>Bacillariophyta</taxon>
        <taxon>Bacillariophyceae</taxon>
        <taxon>Bacillariophycidae</taxon>
        <taxon>Bacillariales</taxon>
        <taxon>Bacillariaceae</taxon>
        <taxon>Nitzschia</taxon>
    </lineage>
</organism>
<dbReference type="PANTHER" id="PTHR33418:SF1">
    <property type="entry name" value="HELICASE-ASSOCIATED DOMAIN-CONTAINING PROTEIN"/>
    <property type="match status" value="1"/>
</dbReference>
<gene>
    <name evidence="2" type="ORF">IV203_022886</name>
    <name evidence="3" type="ORF">IV203_030550</name>
</gene>
<dbReference type="GO" id="GO:0004386">
    <property type="term" value="F:helicase activity"/>
    <property type="evidence" value="ECO:0007669"/>
    <property type="project" value="UniProtKB-KW"/>
</dbReference>
<evidence type="ECO:0000313" key="3">
    <source>
        <dbReference type="EMBL" id="KAG7367807.1"/>
    </source>
</evidence>
<keyword evidence="2" id="KW-0547">Nucleotide-binding</keyword>
<name>A0A9K3KCY4_9STRA</name>
<protein>
    <submittedName>
        <fullName evidence="2">Helicase domain protein</fullName>
    </submittedName>
</protein>
<dbReference type="InterPro" id="IPR005114">
    <property type="entry name" value="Helicase_assoc"/>
</dbReference>
<dbReference type="EMBL" id="JAGRRH010000006">
    <property type="protein sequence ID" value="KAG7367807.1"/>
    <property type="molecule type" value="Genomic_DNA"/>
</dbReference>
<dbReference type="OrthoDB" id="44219at2759"/>
<dbReference type="Pfam" id="PF03457">
    <property type="entry name" value="HA"/>
    <property type="match status" value="2"/>
</dbReference>
<comment type="caution">
    <text evidence="2">The sequence shown here is derived from an EMBL/GenBank/DDBJ whole genome shotgun (WGS) entry which is preliminary data.</text>
</comment>
<evidence type="ECO:0000313" key="4">
    <source>
        <dbReference type="Proteomes" id="UP000693970"/>
    </source>
</evidence>
<dbReference type="PANTHER" id="PTHR33418">
    <property type="entry name" value="HELICASE-ASSOCIATED"/>
    <property type="match status" value="1"/>
</dbReference>
<sequence>MMFTMNSSIDDSRRTTSACADFIDLLKQKQSTSNESRDTTSNILKNAFTEGNYYESGDLNIPSFECFDTSISAKSAAVTTTNRVSTHYQGSDIETILACLEPNPISGIIQRVPELPLSSCLSQDLLKNCNDYCMALQPLDTKQVSSTTSSNSGWKSNRNSMLSYAALNIPCPVSGVSRMYSDSSKMSASSTVTSEVVHIYDYQQERWMDRYQQLSTFFQEHGHSDVSHEFDSNLSGWVRRQRHQFKRAKQGRRSTLTTSRVQLLEQVGFKWDFHDLAWNKNFERLQAFYNVHKHCNVPTSSCSTFFGSKEDNDRLLNWCKRQKRAIRMYLKNKAAAGSRMNAKRFAQLQSIGFRWEPVKSSDASATPWIK</sequence>
<keyword evidence="2" id="KW-0378">Hydrolase</keyword>
<dbReference type="Proteomes" id="UP000693970">
    <property type="component" value="Unassembled WGS sequence"/>
</dbReference>
<reference evidence="2" key="2">
    <citation type="submission" date="2021-04" db="EMBL/GenBank/DDBJ databases">
        <authorList>
            <person name="Podell S."/>
        </authorList>
    </citation>
    <scope>NUCLEOTIDE SEQUENCE</scope>
    <source>
        <strain evidence="2">Hildebrandi</strain>
    </source>
</reference>